<organism evidence="9 10">
    <name type="scientific">Flavisolibacter ginsenosidimutans</name>
    <dbReference type="NCBI Taxonomy" id="661481"/>
    <lineage>
        <taxon>Bacteria</taxon>
        <taxon>Pseudomonadati</taxon>
        <taxon>Bacteroidota</taxon>
        <taxon>Chitinophagia</taxon>
        <taxon>Chitinophagales</taxon>
        <taxon>Chitinophagaceae</taxon>
        <taxon>Flavisolibacter</taxon>
    </lineage>
</organism>
<evidence type="ECO:0000259" key="8">
    <source>
        <dbReference type="PROSITE" id="PS50109"/>
    </source>
</evidence>
<dbReference type="PROSITE" id="PS50109">
    <property type="entry name" value="HIS_KIN"/>
    <property type="match status" value="1"/>
</dbReference>
<keyword evidence="2" id="KW-0418">Kinase</keyword>
<dbReference type="Gene3D" id="1.20.5.1930">
    <property type="match status" value="1"/>
</dbReference>
<dbReference type="PANTHER" id="PTHR24421">
    <property type="entry name" value="NITRATE/NITRITE SENSOR PROTEIN NARX-RELATED"/>
    <property type="match status" value="1"/>
</dbReference>
<feature type="domain" description="Histidine kinase" evidence="8">
    <location>
        <begin position="467"/>
        <end position="658"/>
    </location>
</feature>
<dbReference type="SUPFAM" id="SSF48452">
    <property type="entry name" value="TPR-like"/>
    <property type="match status" value="2"/>
</dbReference>
<reference evidence="9 10" key="1">
    <citation type="journal article" date="2015" name="Int. J. Syst. Evol. Microbiol.">
        <title>Flavisolibacter ginsenosidimutans sp. nov., with ginsenoside-converting activity isolated from soil used for cultivating ginseng.</title>
        <authorList>
            <person name="Zhao Y."/>
            <person name="Liu Q."/>
            <person name="Kang M.S."/>
            <person name="Jin F."/>
            <person name="Yu H."/>
            <person name="Im W.T."/>
        </authorList>
    </citation>
    <scope>NUCLEOTIDE SEQUENCE [LARGE SCALE GENOMIC DNA]</scope>
    <source>
        <strain evidence="9 10">Gsoil 636</strain>
    </source>
</reference>
<evidence type="ECO:0000256" key="2">
    <source>
        <dbReference type="ARBA" id="ARBA00022777"/>
    </source>
</evidence>
<keyword evidence="7" id="KW-0732">Signal</keyword>
<dbReference type="CDD" id="cd16917">
    <property type="entry name" value="HATPase_UhpB-NarQ-NarX-like"/>
    <property type="match status" value="1"/>
</dbReference>
<dbReference type="AlphaFoldDB" id="A0A5B8UMP0"/>
<dbReference type="Pfam" id="PF07730">
    <property type="entry name" value="HisKA_3"/>
    <property type="match status" value="1"/>
</dbReference>
<dbReference type="InterPro" id="IPR050482">
    <property type="entry name" value="Sensor_HK_TwoCompSys"/>
</dbReference>
<feature type="signal peptide" evidence="7">
    <location>
        <begin position="1"/>
        <end position="23"/>
    </location>
</feature>
<gene>
    <name evidence="9" type="ORF">FSB75_19225</name>
</gene>
<dbReference type="SMART" id="SM00028">
    <property type="entry name" value="TPR"/>
    <property type="match status" value="6"/>
</dbReference>
<evidence type="ECO:0000256" key="6">
    <source>
        <dbReference type="SAM" id="Phobius"/>
    </source>
</evidence>
<dbReference type="GO" id="GO:0000155">
    <property type="term" value="F:phosphorelay sensor kinase activity"/>
    <property type="evidence" value="ECO:0007669"/>
    <property type="project" value="InterPro"/>
</dbReference>
<keyword evidence="6" id="KW-0472">Membrane</keyword>
<dbReference type="SMART" id="SM00387">
    <property type="entry name" value="HATPase_c"/>
    <property type="match status" value="1"/>
</dbReference>
<feature type="transmembrane region" description="Helical" evidence="6">
    <location>
        <begin position="409"/>
        <end position="429"/>
    </location>
</feature>
<dbReference type="GO" id="GO:0016020">
    <property type="term" value="C:membrane"/>
    <property type="evidence" value="ECO:0007669"/>
    <property type="project" value="InterPro"/>
</dbReference>
<dbReference type="InterPro" id="IPR005467">
    <property type="entry name" value="His_kinase_dom"/>
</dbReference>
<evidence type="ECO:0000256" key="4">
    <source>
        <dbReference type="PROSITE-ProRule" id="PRU00339"/>
    </source>
</evidence>
<keyword evidence="6" id="KW-1133">Transmembrane helix</keyword>
<keyword evidence="10" id="KW-1185">Reference proteome</keyword>
<dbReference type="KEGG" id="fgg:FSB75_19225"/>
<dbReference type="InterPro" id="IPR003594">
    <property type="entry name" value="HATPase_dom"/>
</dbReference>
<dbReference type="Gene3D" id="1.25.40.10">
    <property type="entry name" value="Tetratricopeptide repeat domain"/>
    <property type="match status" value="2"/>
</dbReference>
<evidence type="ECO:0000313" key="10">
    <source>
        <dbReference type="Proteomes" id="UP000321204"/>
    </source>
</evidence>
<evidence type="ECO:0000256" key="7">
    <source>
        <dbReference type="SAM" id="SignalP"/>
    </source>
</evidence>
<dbReference type="Gene3D" id="3.30.565.10">
    <property type="entry name" value="Histidine kinase-like ATPase, C-terminal domain"/>
    <property type="match status" value="1"/>
</dbReference>
<dbReference type="RefSeq" id="WP_146790800.1">
    <property type="nucleotide sequence ID" value="NZ_BAABIO010000003.1"/>
</dbReference>
<dbReference type="SUPFAM" id="SSF55874">
    <property type="entry name" value="ATPase domain of HSP90 chaperone/DNA topoisomerase II/histidine kinase"/>
    <property type="match status" value="1"/>
</dbReference>
<evidence type="ECO:0000256" key="1">
    <source>
        <dbReference type="ARBA" id="ARBA00022679"/>
    </source>
</evidence>
<dbReference type="Pfam" id="PF02518">
    <property type="entry name" value="HATPase_c"/>
    <property type="match status" value="1"/>
</dbReference>
<dbReference type="Pfam" id="PF13181">
    <property type="entry name" value="TPR_8"/>
    <property type="match status" value="1"/>
</dbReference>
<dbReference type="InterPro" id="IPR011712">
    <property type="entry name" value="Sig_transdc_His_kin_sub3_dim/P"/>
</dbReference>
<dbReference type="Proteomes" id="UP000321204">
    <property type="component" value="Chromosome"/>
</dbReference>
<evidence type="ECO:0000313" key="9">
    <source>
        <dbReference type="EMBL" id="QEC57947.1"/>
    </source>
</evidence>
<feature type="repeat" description="TPR" evidence="4">
    <location>
        <begin position="331"/>
        <end position="364"/>
    </location>
</feature>
<dbReference type="InterPro" id="IPR019734">
    <property type="entry name" value="TPR_rpt"/>
</dbReference>
<name>A0A5B8UMP0_9BACT</name>
<dbReference type="EMBL" id="CP042433">
    <property type="protein sequence ID" value="QEC57947.1"/>
    <property type="molecule type" value="Genomic_DNA"/>
</dbReference>
<dbReference type="OrthoDB" id="617348at2"/>
<protein>
    <submittedName>
        <fullName evidence="9">Tetratricopeptide repeat protein</fullName>
    </submittedName>
</protein>
<dbReference type="InterPro" id="IPR036890">
    <property type="entry name" value="HATPase_C_sf"/>
</dbReference>
<feature type="repeat" description="TPR" evidence="4">
    <location>
        <begin position="80"/>
        <end position="113"/>
    </location>
</feature>
<keyword evidence="1" id="KW-0808">Transferase</keyword>
<dbReference type="GO" id="GO:0046983">
    <property type="term" value="F:protein dimerization activity"/>
    <property type="evidence" value="ECO:0007669"/>
    <property type="project" value="InterPro"/>
</dbReference>
<accession>A0A5B8UMP0</accession>
<dbReference type="PROSITE" id="PS50005">
    <property type="entry name" value="TPR"/>
    <property type="match status" value="2"/>
</dbReference>
<dbReference type="InterPro" id="IPR011990">
    <property type="entry name" value="TPR-like_helical_dom_sf"/>
</dbReference>
<evidence type="ECO:0000256" key="3">
    <source>
        <dbReference type="ARBA" id="ARBA00023012"/>
    </source>
</evidence>
<keyword evidence="4" id="KW-0802">TPR repeat</keyword>
<proteinExistence type="predicted"/>
<feature type="coiled-coil region" evidence="5">
    <location>
        <begin position="366"/>
        <end position="400"/>
    </location>
</feature>
<feature type="chain" id="PRO_5022910826" evidence="7">
    <location>
        <begin position="24"/>
        <end position="668"/>
    </location>
</feature>
<sequence length="668" mass="75609">MTRQTKRLLFFCLLIGLGSVAFAQDTALLRLQRLPDDTAKANRLLAFARTYFGIDNKKAIEILEQGQKLSEQLHYDLGLAVAYKRIGYIHGQEGAYQDAINYYRLALNYYRNTKNVADVLAIYNNMGANLRQLGRVDSAIHYYMEGIERIEATDLEKESKSTKQDLLTTYALLNTNVSSLYGTMENVPKALAYGEKAIAAAKKLGDTSQLVLALVSVSHANEVKKDFASGLNYAREAVRLAKLQDEPIALSKSYHLLSICYTGLGNLDSAIYAAQRSMQLAKESDRQLYITSFLDLADAYHEKKEYRKEEALLMQGLKELQAVNNMAFYGRNLYEKLANTKYALGDYKAAFDFFEKSIAYKDSTLSEENRETVAKLETQYQTAEKEKVISENKLQLAQKDLQLQKNRNYMYYTLAALVVALLIAALLFIRARHKRRLHQKELKAIQQQKELQLLQALMQGEEKERSRIAKDLHDGVAGMLAAVKMHFSSMPMADELESTEGYRQGMKLLNEATQEVRKTSHNLMPEVLLQHGLDEALRRYCASVNNSRTLHIEYDSWGEVDRFDDGFELSVYRIVQELVNNIIKHSQATQAMVQLTQQKDLLSISIEDNGVGFSNDGGKEGMGLRSLQSRIKAMNGKLEVEASEQSGVSAYLEFDVAELKKEILTVHD</sequence>
<keyword evidence="5" id="KW-0175">Coiled coil</keyword>
<keyword evidence="3" id="KW-0902">Two-component regulatory system</keyword>
<evidence type="ECO:0000256" key="5">
    <source>
        <dbReference type="SAM" id="Coils"/>
    </source>
</evidence>
<keyword evidence="6" id="KW-0812">Transmembrane</keyword>
<dbReference type="Pfam" id="PF13424">
    <property type="entry name" value="TPR_12"/>
    <property type="match status" value="1"/>
</dbReference>